<protein>
    <recommendedName>
        <fullName evidence="3">Lipoprotein</fullName>
    </recommendedName>
</protein>
<dbReference type="OrthoDB" id="5828777at2"/>
<accession>A0A2S7VL98</accession>
<dbReference type="EMBL" id="MSCJ01000003">
    <property type="protein sequence ID" value="PQJ62715.1"/>
    <property type="molecule type" value="Genomic_DNA"/>
</dbReference>
<evidence type="ECO:0000313" key="2">
    <source>
        <dbReference type="Proteomes" id="UP000238730"/>
    </source>
</evidence>
<evidence type="ECO:0000313" key="1">
    <source>
        <dbReference type="EMBL" id="PQJ62715.1"/>
    </source>
</evidence>
<name>A0A2S7VL98_PHOAN</name>
<dbReference type="Proteomes" id="UP000238730">
    <property type="component" value="Unassembled WGS sequence"/>
</dbReference>
<reference evidence="1 2" key="1">
    <citation type="submission" date="2016-12" db="EMBL/GenBank/DDBJ databases">
        <title>Diversity of luminous bacteria.</title>
        <authorList>
            <person name="Yoshizawa S."/>
            <person name="Kogure K."/>
        </authorList>
    </citation>
    <scope>NUCLEOTIDE SEQUENCE [LARGE SCALE GENOMIC DNA]</scope>
    <source>
        <strain evidence="1 2">LC1-200</strain>
    </source>
</reference>
<gene>
    <name evidence="1" type="ORF">BTO08_21075</name>
</gene>
<dbReference type="RefSeq" id="WP_105062495.1">
    <property type="nucleotide sequence ID" value="NZ_MSCJ01000003.1"/>
</dbReference>
<organism evidence="1 2">
    <name type="scientific">Photobacterium angustum</name>
    <dbReference type="NCBI Taxonomy" id="661"/>
    <lineage>
        <taxon>Bacteria</taxon>
        <taxon>Pseudomonadati</taxon>
        <taxon>Pseudomonadota</taxon>
        <taxon>Gammaproteobacteria</taxon>
        <taxon>Vibrionales</taxon>
        <taxon>Vibrionaceae</taxon>
        <taxon>Photobacterium</taxon>
    </lineage>
</organism>
<evidence type="ECO:0008006" key="3">
    <source>
        <dbReference type="Google" id="ProtNLM"/>
    </source>
</evidence>
<sequence>MKKFVLAAAIASSLLLTGCSDKVDESTISNVVQSSQYEQPNLGITADTTPFEVKNLKIDKVLLDTKTDYRAKVTYDLVATKSLEQFKESMRKVAEQPAKENNAADQTKNDLGSALTSLKNNLSSEVMVVAYGAKYGDFKAGQVVDTISEEVALKKVNDQWVKD</sequence>
<proteinExistence type="predicted"/>
<comment type="caution">
    <text evidence="1">The sequence shown here is derived from an EMBL/GenBank/DDBJ whole genome shotgun (WGS) entry which is preliminary data.</text>
</comment>
<dbReference type="AlphaFoldDB" id="A0A2S7VL98"/>
<dbReference type="PROSITE" id="PS51257">
    <property type="entry name" value="PROKAR_LIPOPROTEIN"/>
    <property type="match status" value="1"/>
</dbReference>